<evidence type="ECO:0000259" key="2">
    <source>
        <dbReference type="SMART" id="SM00062"/>
    </source>
</evidence>
<dbReference type="RefSeq" id="WP_116044404.1">
    <property type="nucleotide sequence ID" value="NZ_QUBQ01000001.1"/>
</dbReference>
<accession>A0A371PM43</accession>
<evidence type="ECO:0000313" key="4">
    <source>
        <dbReference type="Proteomes" id="UP000261905"/>
    </source>
</evidence>
<dbReference type="Gene3D" id="3.40.190.10">
    <property type="entry name" value="Periplasmic binding protein-like II"/>
    <property type="match status" value="2"/>
</dbReference>
<dbReference type="EMBL" id="QUBQ01000001">
    <property type="protein sequence ID" value="REK77055.1"/>
    <property type="molecule type" value="Genomic_DNA"/>
</dbReference>
<dbReference type="SMART" id="SM00062">
    <property type="entry name" value="PBPb"/>
    <property type="match status" value="1"/>
</dbReference>
<dbReference type="OrthoDB" id="115856at2"/>
<dbReference type="CDD" id="cd01002">
    <property type="entry name" value="PBP2_Ehub_like"/>
    <property type="match status" value="1"/>
</dbReference>
<reference evidence="3 4" key="1">
    <citation type="submission" date="2018-08" db="EMBL/GenBank/DDBJ databases">
        <title>Paenibacillus sp. M4BSY-1, whole genome shotgun sequence.</title>
        <authorList>
            <person name="Tuo L."/>
        </authorList>
    </citation>
    <scope>NUCLEOTIDE SEQUENCE [LARGE SCALE GENOMIC DNA]</scope>
    <source>
        <strain evidence="3 4">M4BSY-1</strain>
    </source>
</reference>
<organism evidence="3 4">
    <name type="scientific">Paenibacillus paeoniae</name>
    <dbReference type="NCBI Taxonomy" id="2292705"/>
    <lineage>
        <taxon>Bacteria</taxon>
        <taxon>Bacillati</taxon>
        <taxon>Bacillota</taxon>
        <taxon>Bacilli</taxon>
        <taxon>Bacillales</taxon>
        <taxon>Paenibacillaceae</taxon>
        <taxon>Paenibacillus</taxon>
    </lineage>
</organism>
<dbReference type="InterPro" id="IPR014337">
    <property type="entry name" value="Ectoine_EhuB"/>
</dbReference>
<dbReference type="GO" id="GO:0051470">
    <property type="term" value="P:ectoine transmembrane transport"/>
    <property type="evidence" value="ECO:0007669"/>
    <property type="project" value="InterPro"/>
</dbReference>
<dbReference type="NCBIfam" id="TIGR02995">
    <property type="entry name" value="ectoine_ehuB"/>
    <property type="match status" value="1"/>
</dbReference>
<protein>
    <submittedName>
        <fullName evidence="3">Ectoine/hydroxyectoine ABC transporter substrate-binding protein EhuB</fullName>
    </submittedName>
</protein>
<dbReference type="Proteomes" id="UP000261905">
    <property type="component" value="Unassembled WGS sequence"/>
</dbReference>
<comment type="caution">
    <text evidence="3">The sequence shown here is derived from an EMBL/GenBank/DDBJ whole genome shotgun (WGS) entry which is preliminary data.</text>
</comment>
<feature type="domain" description="Solute-binding protein family 3/N-terminal" evidence="2">
    <location>
        <begin position="43"/>
        <end position="277"/>
    </location>
</feature>
<name>A0A371PM43_9BACL</name>
<evidence type="ECO:0000313" key="3">
    <source>
        <dbReference type="EMBL" id="REK77055.1"/>
    </source>
</evidence>
<proteinExistence type="predicted"/>
<dbReference type="PANTHER" id="PTHR35936:SF17">
    <property type="entry name" value="ARGININE-BINDING EXTRACELLULAR PROTEIN ARTP"/>
    <property type="match status" value="1"/>
</dbReference>
<keyword evidence="4" id="KW-1185">Reference proteome</keyword>
<gene>
    <name evidence="3" type="primary">ehuB</name>
    <name evidence="3" type="ORF">DX130_08620</name>
</gene>
<dbReference type="InterPro" id="IPR001638">
    <property type="entry name" value="Solute-binding_3/MltF_N"/>
</dbReference>
<sequence length="292" mass="30752">MTIMLIGACGVNNEANTGTGNGNHGGKDGAGLTTLERAVQNGYITVGFAGENPYAYKNEKGELTGEAVEIARVILERLDIGEMRGELTEFSALVAGLHAKRFDMITAGMFINPDRCAAVLFADPEYSIGEGLAVKSGNPLGLNSYAAIAENKNAKVAVMAGAVEIGYLTASGVSEKQMVIVPDQDAAISALQSGRADAMTMTGPALHSRLTAANDPGIERVMDFEQPLVDGNSVTGYGATAFRMDDTSFRDAFNAELAKMKENGELLDILTAFGFTEHELPGDATAEQLCEQ</sequence>
<keyword evidence="1" id="KW-0732">Signal</keyword>
<evidence type="ECO:0000256" key="1">
    <source>
        <dbReference type="ARBA" id="ARBA00022729"/>
    </source>
</evidence>
<dbReference type="PANTHER" id="PTHR35936">
    <property type="entry name" value="MEMBRANE-BOUND LYTIC MUREIN TRANSGLYCOSYLASE F"/>
    <property type="match status" value="1"/>
</dbReference>
<dbReference type="GO" id="GO:0033294">
    <property type="term" value="F:ectoine binding"/>
    <property type="evidence" value="ECO:0007669"/>
    <property type="project" value="InterPro"/>
</dbReference>
<dbReference type="SUPFAM" id="SSF53850">
    <property type="entry name" value="Periplasmic binding protein-like II"/>
    <property type="match status" value="1"/>
</dbReference>
<dbReference type="Pfam" id="PF00497">
    <property type="entry name" value="SBP_bac_3"/>
    <property type="match status" value="1"/>
</dbReference>
<dbReference type="AlphaFoldDB" id="A0A371PM43"/>